<keyword evidence="3" id="KW-1185">Reference proteome</keyword>
<gene>
    <name evidence="2" type="ORF">ACFFJP_15395</name>
</gene>
<feature type="transmembrane region" description="Helical" evidence="1">
    <location>
        <begin position="24"/>
        <end position="42"/>
    </location>
</feature>
<feature type="transmembrane region" description="Helical" evidence="1">
    <location>
        <begin position="103"/>
        <end position="123"/>
    </location>
</feature>
<keyword evidence="1" id="KW-0812">Transmembrane</keyword>
<dbReference type="EMBL" id="JBHLXP010000004">
    <property type="protein sequence ID" value="MFC0049682.1"/>
    <property type="molecule type" value="Genomic_DNA"/>
</dbReference>
<keyword evidence="1" id="KW-0472">Membrane</keyword>
<protein>
    <submittedName>
        <fullName evidence="2">Uncharacterized protein</fullName>
    </submittedName>
</protein>
<dbReference type="Proteomes" id="UP001589813">
    <property type="component" value="Unassembled WGS sequence"/>
</dbReference>
<feature type="transmembrane region" description="Helical" evidence="1">
    <location>
        <begin position="77"/>
        <end position="97"/>
    </location>
</feature>
<proteinExistence type="predicted"/>
<sequence>MPADFWHNAALPNTETHMLQATRYLSYFFLLSYFVALIFTGVMKGTVYQDPLHVQYMLMSLGLAYLAQFVQSQTMLTVVFAVILTALVKICTQMYGWHITERAIGGMNLGYLIAYLLCIQQLVKLKKQHQSRN</sequence>
<dbReference type="RefSeq" id="WP_377246004.1">
    <property type="nucleotide sequence ID" value="NZ_JBHLXP010000004.1"/>
</dbReference>
<reference evidence="2 3" key="1">
    <citation type="submission" date="2024-09" db="EMBL/GenBank/DDBJ databases">
        <authorList>
            <person name="Sun Q."/>
            <person name="Mori K."/>
        </authorList>
    </citation>
    <scope>NUCLEOTIDE SEQUENCE [LARGE SCALE GENOMIC DNA]</scope>
    <source>
        <strain evidence="2 3">KCTC 23315</strain>
    </source>
</reference>
<organism evidence="2 3">
    <name type="scientific">Rheinheimera tilapiae</name>
    <dbReference type="NCBI Taxonomy" id="875043"/>
    <lineage>
        <taxon>Bacteria</taxon>
        <taxon>Pseudomonadati</taxon>
        <taxon>Pseudomonadota</taxon>
        <taxon>Gammaproteobacteria</taxon>
        <taxon>Chromatiales</taxon>
        <taxon>Chromatiaceae</taxon>
        <taxon>Rheinheimera</taxon>
    </lineage>
</organism>
<accession>A0ABV6BFM3</accession>
<keyword evidence="1" id="KW-1133">Transmembrane helix</keyword>
<comment type="caution">
    <text evidence="2">The sequence shown here is derived from an EMBL/GenBank/DDBJ whole genome shotgun (WGS) entry which is preliminary data.</text>
</comment>
<evidence type="ECO:0000256" key="1">
    <source>
        <dbReference type="SAM" id="Phobius"/>
    </source>
</evidence>
<evidence type="ECO:0000313" key="3">
    <source>
        <dbReference type="Proteomes" id="UP001589813"/>
    </source>
</evidence>
<name>A0ABV6BFM3_9GAMM</name>
<evidence type="ECO:0000313" key="2">
    <source>
        <dbReference type="EMBL" id="MFC0049682.1"/>
    </source>
</evidence>